<dbReference type="OrthoDB" id="3806873at2"/>
<evidence type="ECO:0000313" key="3">
    <source>
        <dbReference type="Proteomes" id="UP000321464"/>
    </source>
</evidence>
<proteinExistence type="predicted"/>
<reference evidence="2 3" key="1">
    <citation type="submission" date="2019-07" db="EMBL/GenBank/DDBJ databases">
        <title>Whole genome shotgun sequence of Novosphingobium sediminis NBRC 106119.</title>
        <authorList>
            <person name="Hosoyama A."/>
            <person name="Uohara A."/>
            <person name="Ohji S."/>
            <person name="Ichikawa N."/>
        </authorList>
    </citation>
    <scope>NUCLEOTIDE SEQUENCE [LARGE SCALE GENOMIC DNA]</scope>
    <source>
        <strain evidence="2 3">NBRC 106119</strain>
    </source>
</reference>
<evidence type="ECO:0000313" key="2">
    <source>
        <dbReference type="EMBL" id="GEN98766.1"/>
    </source>
</evidence>
<dbReference type="Pfam" id="PF01636">
    <property type="entry name" value="APH"/>
    <property type="match status" value="1"/>
</dbReference>
<comment type="caution">
    <text evidence="2">The sequence shown here is derived from an EMBL/GenBank/DDBJ whole genome shotgun (WGS) entry which is preliminary data.</text>
</comment>
<keyword evidence="3" id="KW-1185">Reference proteome</keyword>
<dbReference type="EMBL" id="BJYR01000003">
    <property type="protein sequence ID" value="GEN98766.1"/>
    <property type="molecule type" value="Genomic_DNA"/>
</dbReference>
<organism evidence="2 3">
    <name type="scientific">Novosphingobium sediminis</name>
    <dbReference type="NCBI Taxonomy" id="707214"/>
    <lineage>
        <taxon>Bacteria</taxon>
        <taxon>Pseudomonadati</taxon>
        <taxon>Pseudomonadota</taxon>
        <taxon>Alphaproteobacteria</taxon>
        <taxon>Sphingomonadales</taxon>
        <taxon>Sphingomonadaceae</taxon>
        <taxon>Novosphingobium</taxon>
    </lineage>
</organism>
<evidence type="ECO:0000259" key="1">
    <source>
        <dbReference type="SMART" id="SM00587"/>
    </source>
</evidence>
<dbReference type="AlphaFoldDB" id="A0A512AGH8"/>
<feature type="domain" description="CHK kinase-like" evidence="1">
    <location>
        <begin position="120"/>
        <end position="297"/>
    </location>
</feature>
<name>A0A512AGH8_9SPHN</name>
<dbReference type="InterPro" id="IPR011009">
    <property type="entry name" value="Kinase-like_dom_sf"/>
</dbReference>
<dbReference type="Gene3D" id="3.90.1200.10">
    <property type="match status" value="1"/>
</dbReference>
<dbReference type="SMART" id="SM00587">
    <property type="entry name" value="CHK"/>
    <property type="match status" value="1"/>
</dbReference>
<dbReference type="InterPro" id="IPR002575">
    <property type="entry name" value="Aminoglycoside_PTrfase"/>
</dbReference>
<dbReference type="PANTHER" id="PTHR11012:SF30">
    <property type="entry name" value="PROTEIN KINASE-LIKE DOMAIN-CONTAINING"/>
    <property type="match status" value="1"/>
</dbReference>
<dbReference type="SUPFAM" id="SSF56112">
    <property type="entry name" value="Protein kinase-like (PK-like)"/>
    <property type="match status" value="1"/>
</dbReference>
<gene>
    <name evidence="2" type="ORF">NSE01_05990</name>
</gene>
<dbReference type="Proteomes" id="UP000321464">
    <property type="component" value="Unassembled WGS sequence"/>
</dbReference>
<dbReference type="PANTHER" id="PTHR11012">
    <property type="entry name" value="PROTEIN KINASE-LIKE DOMAIN-CONTAINING"/>
    <property type="match status" value="1"/>
</dbReference>
<dbReference type="RefSeq" id="WP_147158149.1">
    <property type="nucleotide sequence ID" value="NZ_BJYR01000003.1"/>
</dbReference>
<protein>
    <recommendedName>
        <fullName evidence="1">CHK kinase-like domain-containing protein</fullName>
    </recommendedName>
</protein>
<accession>A0A512AGH8</accession>
<dbReference type="InterPro" id="IPR015897">
    <property type="entry name" value="CHK_kinase-like"/>
</dbReference>
<sequence>MVEFPTTAAAVTPGWIEAQLAGAGLLGDARITGLEWKSIGTGQVGDTARFTLTYDRPTAAPATLAGKFASADPTSRGTAAAMMLYVKEVGFYRELAKGIAVRTPTVYAAEINADGTDFVLLFEDLAPERGGNQLEGCGLADAEAAIRQAAALHAATKGLPAVLGADWLHGREGLLNQIGTLYHQAHAIFRERYAGQLAEDALLLCDELDQRVERWLNRQPEEPCLIHGDFRLDNMLFGVGGGAEPIAIVDWQTCAIGCAMTDVGYFMGCGIGSDLRRPNEAALLGLYAEEMSRHGAPIAQDVMMRRYRIGALHGLFTAVFSAAFVVRTERGDANFLSMARGAAELALDHDSIGALDAMMESGQC</sequence>